<dbReference type="PROSITE" id="PS51704">
    <property type="entry name" value="GP_PDE"/>
    <property type="match status" value="2"/>
</dbReference>
<dbReference type="InterPro" id="IPR017946">
    <property type="entry name" value="PLC-like_Pdiesterase_TIM-brl"/>
</dbReference>
<evidence type="ECO:0000313" key="12">
    <source>
        <dbReference type="Proteomes" id="UP001159364"/>
    </source>
</evidence>
<feature type="compositionally biased region" description="Polar residues" evidence="8">
    <location>
        <begin position="724"/>
        <end position="739"/>
    </location>
</feature>
<dbReference type="EMBL" id="JAIWQS010000009">
    <property type="protein sequence ID" value="KAJ8755019.1"/>
    <property type="molecule type" value="Genomic_DNA"/>
</dbReference>
<dbReference type="GO" id="GO:0008889">
    <property type="term" value="F:glycerophosphodiester phosphodiesterase activity"/>
    <property type="evidence" value="ECO:0007669"/>
    <property type="project" value="UniProtKB-EC"/>
</dbReference>
<keyword evidence="6" id="KW-0325">Glycoprotein</keyword>
<feature type="domain" description="GP-PDE" evidence="10">
    <location>
        <begin position="46"/>
        <end position="345"/>
    </location>
</feature>
<evidence type="ECO:0000259" key="10">
    <source>
        <dbReference type="PROSITE" id="PS51704"/>
    </source>
</evidence>
<comment type="similarity">
    <text evidence="1">Belongs to the glycerophosphoryl diester phosphodiesterase family.</text>
</comment>
<evidence type="ECO:0000256" key="7">
    <source>
        <dbReference type="ARBA" id="ARBA00047512"/>
    </source>
</evidence>
<feature type="domain" description="GP-PDE" evidence="10">
    <location>
        <begin position="361"/>
        <end position="661"/>
    </location>
</feature>
<dbReference type="CDD" id="cd08603">
    <property type="entry name" value="GDPD_SHV3_repeat_1"/>
    <property type="match status" value="1"/>
</dbReference>
<dbReference type="PANTHER" id="PTHR43620">
    <property type="entry name" value="GLYCEROPHOSPHORYL DIESTER PHOSPHODIESTERASE"/>
    <property type="match status" value="1"/>
</dbReference>
<evidence type="ECO:0000256" key="2">
    <source>
        <dbReference type="ARBA" id="ARBA00012247"/>
    </source>
</evidence>
<dbReference type="PANTHER" id="PTHR43620:SF7">
    <property type="entry name" value="GLYCEROPHOSPHODIESTER PHOSPHODIESTERASE GDPD5-RELATED"/>
    <property type="match status" value="1"/>
</dbReference>
<comment type="caution">
    <text evidence="11">The sequence shown here is derived from an EMBL/GenBank/DDBJ whole genome shotgun (WGS) entry which is preliminary data.</text>
</comment>
<comment type="catalytic activity">
    <reaction evidence="7">
        <text>a sn-glycero-3-phosphodiester + H2O = an alcohol + sn-glycerol 3-phosphate + H(+)</text>
        <dbReference type="Rhea" id="RHEA:12969"/>
        <dbReference type="ChEBI" id="CHEBI:15377"/>
        <dbReference type="ChEBI" id="CHEBI:15378"/>
        <dbReference type="ChEBI" id="CHEBI:30879"/>
        <dbReference type="ChEBI" id="CHEBI:57597"/>
        <dbReference type="ChEBI" id="CHEBI:83408"/>
        <dbReference type="EC" id="3.1.4.46"/>
    </reaction>
</comment>
<organism evidence="11 12">
    <name type="scientific">Erythroxylum novogranatense</name>
    <dbReference type="NCBI Taxonomy" id="1862640"/>
    <lineage>
        <taxon>Eukaryota</taxon>
        <taxon>Viridiplantae</taxon>
        <taxon>Streptophyta</taxon>
        <taxon>Embryophyta</taxon>
        <taxon>Tracheophyta</taxon>
        <taxon>Spermatophyta</taxon>
        <taxon>Magnoliopsida</taxon>
        <taxon>eudicotyledons</taxon>
        <taxon>Gunneridae</taxon>
        <taxon>Pentapetalae</taxon>
        <taxon>rosids</taxon>
        <taxon>fabids</taxon>
        <taxon>Malpighiales</taxon>
        <taxon>Erythroxylaceae</taxon>
        <taxon>Erythroxylum</taxon>
    </lineage>
</organism>
<dbReference type="InterPro" id="IPR030395">
    <property type="entry name" value="GP_PDE_dom"/>
</dbReference>
<keyword evidence="4" id="KW-0319">Glycerol metabolism</keyword>
<dbReference type="FunFam" id="3.20.20.190:FF:000013">
    <property type="entry name" value="Glycerophosphodiester phosphodiesterase GDPDL3"/>
    <property type="match status" value="1"/>
</dbReference>
<feature type="chain" id="PRO_5043474026" description="glycerophosphodiester phosphodiesterase" evidence="9">
    <location>
        <begin position="31"/>
        <end position="767"/>
    </location>
</feature>
<dbReference type="GO" id="GO:0006071">
    <property type="term" value="P:glycerol metabolic process"/>
    <property type="evidence" value="ECO:0007669"/>
    <property type="project" value="UniProtKB-KW"/>
</dbReference>
<keyword evidence="3 9" id="KW-0732">Signal</keyword>
<name>A0AAV8SST8_9ROSI</name>
<dbReference type="EC" id="3.1.4.46" evidence="2"/>
<keyword evidence="12" id="KW-1185">Reference proteome</keyword>
<evidence type="ECO:0000256" key="1">
    <source>
        <dbReference type="ARBA" id="ARBA00007277"/>
    </source>
</evidence>
<sequence length="767" mass="84521">MVCILSALTSLLSAATVLLLLQCLVAPASAHRSNSSRWLTLNGNPPAIIARGGFSGILPHSSYAAYQLAQLVSDPDVILYCDVQLTRDSAAICTSDLLLENSTDIADIYQNRSISYDVNGVRTKGYFPVDFTLNDLSQVTLSQGIYSRSQLFDGNLYRILTVEQVASLKPKGLWLNIQHYLFFTQHKLNMRSYVLSVLKSVVVNFISSPEVGFLRSIEPRFIPKITKLIFRVLGPNDIEPSTNQTYDTLLKNLTFIKSFASGILIPKSYIWPMDNSLYLQPHTSIVLDAHKAGLEVYASEFYNDVPLSYNYSFDPINEYLNFVDNGAFSVDGVLSDFPITPSEAIGCFANLQRNASEKVELLVISKNGASGDYPECTDLAYSKAISDRADVIDCPVQMSNDGIPFCMSSINLVDSTTVLRTNYSSLSTTIPEIQPGSGIFSFNLTWNQIQRLSPAMSNPYSIFYLLRNPNFKNKGRFLTLPEFLDLAKNSSVSGVLISIEHAAYLIENLQLNIIDVVLGAINRAGYDNRTDKRVMIQSTSSSVLMKFKEKSHYERVYKVEEDIRDVLDSAIKKIKTFATSVVVSKRSIFPDIEEFVTGVTKVVPRLQSAMLPVYVETLSNEFVSQPWDFFSDATVEINTYVNITGVNGVITDFPSTSARYKRNRCLNLGNNTPAYMIPVEPGSLFELLPSDATPPAEAPKPALTVSEVAGSPLPSGITRPPPVATTTGPASESKTTGPAPNSKGPPRIMGCMFLSNLVLLIMVLSLF</sequence>
<evidence type="ECO:0000256" key="8">
    <source>
        <dbReference type="SAM" id="MobiDB-lite"/>
    </source>
</evidence>
<dbReference type="FunFam" id="3.20.20.190:FF:000011">
    <property type="entry name" value="Glycerophosphodiester phosphodiesterase GDPDL3"/>
    <property type="match status" value="1"/>
</dbReference>
<accession>A0AAV8SST8</accession>
<evidence type="ECO:0000256" key="9">
    <source>
        <dbReference type="SAM" id="SignalP"/>
    </source>
</evidence>
<dbReference type="AlphaFoldDB" id="A0AAV8SST8"/>
<evidence type="ECO:0000313" key="11">
    <source>
        <dbReference type="EMBL" id="KAJ8755019.1"/>
    </source>
</evidence>
<evidence type="ECO:0000256" key="4">
    <source>
        <dbReference type="ARBA" id="ARBA00022798"/>
    </source>
</evidence>
<dbReference type="SUPFAM" id="SSF51695">
    <property type="entry name" value="PLC-like phosphodiesterases"/>
    <property type="match status" value="2"/>
</dbReference>
<reference evidence="11 12" key="1">
    <citation type="submission" date="2021-09" db="EMBL/GenBank/DDBJ databases">
        <title>Genomic insights and catalytic innovation underlie evolution of tropane alkaloids biosynthesis.</title>
        <authorList>
            <person name="Wang Y.-J."/>
            <person name="Tian T."/>
            <person name="Huang J.-P."/>
            <person name="Huang S.-X."/>
        </authorList>
    </citation>
    <scope>NUCLEOTIDE SEQUENCE [LARGE SCALE GENOMIC DNA]</scope>
    <source>
        <strain evidence="11">KIB-2018</strain>
        <tissue evidence="11">Leaf</tissue>
    </source>
</reference>
<proteinExistence type="inferred from homology"/>
<protein>
    <recommendedName>
        <fullName evidence="2">glycerophosphodiester phosphodiesterase</fullName>
        <ecNumber evidence="2">3.1.4.46</ecNumber>
    </recommendedName>
</protein>
<dbReference type="Gene3D" id="3.20.20.190">
    <property type="entry name" value="Phosphatidylinositol (PI) phosphodiesterase"/>
    <property type="match status" value="2"/>
</dbReference>
<dbReference type="GO" id="GO:0006629">
    <property type="term" value="P:lipid metabolic process"/>
    <property type="evidence" value="ECO:0007669"/>
    <property type="project" value="InterPro"/>
</dbReference>
<evidence type="ECO:0000256" key="3">
    <source>
        <dbReference type="ARBA" id="ARBA00022729"/>
    </source>
</evidence>
<evidence type="ECO:0000256" key="6">
    <source>
        <dbReference type="ARBA" id="ARBA00023180"/>
    </source>
</evidence>
<keyword evidence="5" id="KW-0378">Hydrolase</keyword>
<dbReference type="Pfam" id="PF03009">
    <property type="entry name" value="GDPD"/>
    <property type="match status" value="1"/>
</dbReference>
<feature type="signal peptide" evidence="9">
    <location>
        <begin position="1"/>
        <end position="30"/>
    </location>
</feature>
<evidence type="ECO:0000256" key="5">
    <source>
        <dbReference type="ARBA" id="ARBA00022801"/>
    </source>
</evidence>
<gene>
    <name evidence="11" type="ORF">K2173_015531</name>
</gene>
<feature type="region of interest" description="Disordered" evidence="8">
    <location>
        <begin position="707"/>
        <end position="745"/>
    </location>
</feature>
<dbReference type="CDD" id="cd08604">
    <property type="entry name" value="GDPD_SHV3_repeat_2"/>
    <property type="match status" value="1"/>
</dbReference>
<dbReference type="Proteomes" id="UP001159364">
    <property type="component" value="Linkage Group LG09"/>
</dbReference>